<proteinExistence type="predicted"/>
<protein>
    <submittedName>
        <fullName evidence="1">Uncharacterized protein</fullName>
    </submittedName>
</protein>
<keyword evidence="2" id="KW-1185">Reference proteome</keyword>
<organism evidence="1 2">
    <name type="scientific">Elysia crispata</name>
    <name type="common">lettuce slug</name>
    <dbReference type="NCBI Taxonomy" id="231223"/>
    <lineage>
        <taxon>Eukaryota</taxon>
        <taxon>Metazoa</taxon>
        <taxon>Spiralia</taxon>
        <taxon>Lophotrochozoa</taxon>
        <taxon>Mollusca</taxon>
        <taxon>Gastropoda</taxon>
        <taxon>Heterobranchia</taxon>
        <taxon>Euthyneura</taxon>
        <taxon>Panpulmonata</taxon>
        <taxon>Sacoglossa</taxon>
        <taxon>Placobranchoidea</taxon>
        <taxon>Plakobranchidae</taxon>
        <taxon>Elysia</taxon>
    </lineage>
</organism>
<comment type="caution">
    <text evidence="1">The sequence shown here is derived from an EMBL/GenBank/DDBJ whole genome shotgun (WGS) entry which is preliminary data.</text>
</comment>
<gene>
    <name evidence="1" type="ORF">RRG08_009127</name>
</gene>
<dbReference type="AlphaFoldDB" id="A0AAE1D229"/>
<accession>A0AAE1D229</accession>
<name>A0AAE1D229_9GAST</name>
<dbReference type="EMBL" id="JAWDGP010005734">
    <property type="protein sequence ID" value="KAK3752906.1"/>
    <property type="molecule type" value="Genomic_DNA"/>
</dbReference>
<dbReference type="Proteomes" id="UP001283361">
    <property type="component" value="Unassembled WGS sequence"/>
</dbReference>
<evidence type="ECO:0000313" key="1">
    <source>
        <dbReference type="EMBL" id="KAK3752906.1"/>
    </source>
</evidence>
<reference evidence="1" key="1">
    <citation type="journal article" date="2023" name="G3 (Bethesda)">
        <title>A reference genome for the long-term kleptoplast-retaining sea slug Elysia crispata morphotype clarki.</title>
        <authorList>
            <person name="Eastman K.E."/>
            <person name="Pendleton A.L."/>
            <person name="Shaikh M.A."/>
            <person name="Suttiyut T."/>
            <person name="Ogas R."/>
            <person name="Tomko P."/>
            <person name="Gavelis G."/>
            <person name="Widhalm J.R."/>
            <person name="Wisecaver J.H."/>
        </authorList>
    </citation>
    <scope>NUCLEOTIDE SEQUENCE</scope>
    <source>
        <strain evidence="1">ECLA1</strain>
    </source>
</reference>
<evidence type="ECO:0000313" key="2">
    <source>
        <dbReference type="Proteomes" id="UP001283361"/>
    </source>
</evidence>
<sequence length="145" mass="16022">MLACYCTAEFQIVLSSTSNCKIHIQVCLTSTSSTYRKGKEFCTAKSGVIFVPKRFLPQRGCLSRDDFPLGDNIYFAPPCIGFYQVSFSKKPSALKQEITRRCGSLTLLQAVYAAVSRLLSATTDAGETGSEVWIPVATLWYPELN</sequence>